<dbReference type="EMBL" id="CP001992">
    <property type="protein sequence ID" value="ADI67167.1"/>
    <property type="molecule type" value="Genomic_DNA"/>
</dbReference>
<dbReference type="AlphaFoldDB" id="D6ZKB8"/>
<accession>D6ZKB8</accession>
<evidence type="ECO:0000313" key="2">
    <source>
        <dbReference type="Proteomes" id="UP000006742"/>
    </source>
</evidence>
<proteinExistence type="predicted"/>
<protein>
    <submittedName>
        <fullName evidence="1">Uncharacterized protein</fullName>
    </submittedName>
</protein>
<keyword evidence="2" id="KW-1185">Reference proteome</keyword>
<reference evidence="2" key="1">
    <citation type="submission" date="2010-03" db="EMBL/GenBank/DDBJ databases">
        <title>Complete sequence of Mobiluncus curtisii ATCC 43063.</title>
        <authorList>
            <person name="Muzny D."/>
            <person name="Qin X."/>
            <person name="Deng J."/>
            <person name="Jiang H."/>
            <person name="Liu Y."/>
            <person name="Qu J."/>
            <person name="Song X.-Z."/>
            <person name="Zhang L."/>
            <person name="Thornton R."/>
            <person name="Coyle M."/>
            <person name="Francisco L."/>
            <person name="Jackson L."/>
            <person name="Javaid M."/>
            <person name="Korchina V."/>
            <person name="Kovar C."/>
            <person name="Mata R."/>
            <person name="Mathew T."/>
            <person name="Ngo R."/>
            <person name="Nguyen L."/>
            <person name="Nguyen N."/>
            <person name="Okwuonu G."/>
            <person name="Ongeri F."/>
            <person name="Pham C."/>
            <person name="Simmons D."/>
            <person name="Wilczek-Boney K."/>
            <person name="Hale W."/>
            <person name="Jakkamsetti A."/>
            <person name="Pham P."/>
            <person name="Ruth R."/>
            <person name="San Lucas F."/>
            <person name="Warren J."/>
            <person name="Zhang J."/>
            <person name="Zhao Z."/>
            <person name="Zhou C."/>
            <person name="Zhu D."/>
            <person name="Lee S."/>
            <person name="Bess C."/>
            <person name="Blankenburg K."/>
            <person name="Forbes L."/>
            <person name="Fu Q."/>
            <person name="Gubbala S."/>
            <person name="Hirani K."/>
            <person name="Jayaseelan J.C."/>
            <person name="Lara F."/>
            <person name="Munidasa M."/>
            <person name="Palculict T."/>
            <person name="Patil S."/>
            <person name="Pu L.-L."/>
            <person name="Saada N."/>
            <person name="Tang L."/>
            <person name="Weissenberger G."/>
            <person name="Zhu Y."/>
            <person name="Hemphill L."/>
            <person name="Shang Y."/>
            <person name="Youmans B."/>
            <person name="Ayvaz T."/>
            <person name="Ross M."/>
            <person name="Santibanez J."/>
            <person name="Aqrawi P."/>
            <person name="Gross S."/>
            <person name="Joshi V."/>
            <person name="Fowler G."/>
            <person name="Nazareth L."/>
            <person name="Reid J."/>
            <person name="Worley K."/>
            <person name="Petrosino J."/>
            <person name="Highlander S."/>
            <person name="Gibbs R."/>
            <person name="Gibbs R."/>
        </authorList>
    </citation>
    <scope>NUCLEOTIDE SEQUENCE [LARGE SCALE GENOMIC DNA]</scope>
    <source>
        <strain evidence="2">ATCC 43063 / DSM 2711 / V125</strain>
    </source>
</reference>
<evidence type="ECO:0000313" key="1">
    <source>
        <dbReference type="EMBL" id="ADI67167.1"/>
    </source>
</evidence>
<dbReference type="Proteomes" id="UP000006742">
    <property type="component" value="Chromosome"/>
</dbReference>
<organism evidence="1 2">
    <name type="scientific">Mobiluncus curtisii (strain ATCC 43063 / DSM 2711 / V125)</name>
    <name type="common">Falcivibrio vaginalis</name>
    <dbReference type="NCBI Taxonomy" id="548479"/>
    <lineage>
        <taxon>Bacteria</taxon>
        <taxon>Bacillati</taxon>
        <taxon>Actinomycetota</taxon>
        <taxon>Actinomycetes</taxon>
        <taxon>Actinomycetales</taxon>
        <taxon>Actinomycetaceae</taxon>
        <taxon>Mobiluncus</taxon>
    </lineage>
</organism>
<dbReference type="HOGENOM" id="CLU_3100972_0_0_11"/>
<name>D6ZKB8_MOBCV</name>
<sequence>MPPLELTPRSRILSIPLAPHKNRLPSLDNTLQGFAGTDVEVVDYLDCHCRE</sequence>
<gene>
    <name evidence="1" type="ordered locus">HMPREF0573_10848</name>
</gene>
<dbReference type="KEGG" id="mcu:HMPREF0573_10848"/>